<comment type="caution">
    <text evidence="1">The sequence shown here is derived from an EMBL/GenBank/DDBJ whole genome shotgun (WGS) entry which is preliminary data.</text>
</comment>
<dbReference type="InterPro" id="IPR012469">
    <property type="entry name" value="DUF1688"/>
</dbReference>
<keyword evidence="2" id="KW-1185">Reference proteome</keyword>
<dbReference type="EMBL" id="JAVRFD010000922">
    <property type="protein sequence ID" value="MDT0551271.1"/>
    <property type="molecule type" value="Genomic_DNA"/>
</dbReference>
<name>A0ABU2XZC6_9ACTN</name>
<feature type="non-terminal residue" evidence="1">
    <location>
        <position position="70"/>
    </location>
</feature>
<gene>
    <name evidence="1" type="ORF">RND15_52845</name>
</gene>
<organism evidence="1 2">
    <name type="scientific">Streptomyces lonegramiae</name>
    <dbReference type="NCBI Taxonomy" id="3075524"/>
    <lineage>
        <taxon>Bacteria</taxon>
        <taxon>Bacillati</taxon>
        <taxon>Actinomycetota</taxon>
        <taxon>Actinomycetes</taxon>
        <taxon>Kitasatosporales</taxon>
        <taxon>Streptomycetaceae</taxon>
        <taxon>Streptomyces</taxon>
    </lineage>
</organism>
<dbReference type="RefSeq" id="WP_311731531.1">
    <property type="nucleotide sequence ID" value="NZ_JAVRFD010000922.1"/>
</dbReference>
<dbReference type="Pfam" id="PF07958">
    <property type="entry name" value="DUF1688"/>
    <property type="match status" value="1"/>
</dbReference>
<evidence type="ECO:0000313" key="2">
    <source>
        <dbReference type="Proteomes" id="UP001180754"/>
    </source>
</evidence>
<protein>
    <submittedName>
        <fullName evidence="1">DUF1688 family protein</fullName>
    </submittedName>
</protein>
<proteinExistence type="predicted"/>
<dbReference type="Proteomes" id="UP001180754">
    <property type="component" value="Unassembled WGS sequence"/>
</dbReference>
<sequence>MITTLDGSAAVAALRTTSAIRERARHLLQRARTGDSPWFLVDDDALAHAAVEVADVTRNRYPTLAIPYHS</sequence>
<reference evidence="1" key="1">
    <citation type="submission" date="2024-05" db="EMBL/GenBank/DDBJ databases">
        <title>30 novel species of actinomycetes from the DSMZ collection.</title>
        <authorList>
            <person name="Nouioui I."/>
        </authorList>
    </citation>
    <scope>NUCLEOTIDE SEQUENCE</scope>
    <source>
        <strain evidence="1">DSM 41529</strain>
    </source>
</reference>
<accession>A0ABU2XZC6</accession>
<evidence type="ECO:0000313" key="1">
    <source>
        <dbReference type="EMBL" id="MDT0551271.1"/>
    </source>
</evidence>